<dbReference type="AlphaFoldDB" id="A0A9P1DIB7"/>
<dbReference type="EMBL" id="CAMXCT030004720">
    <property type="protein sequence ID" value="CAL4797423.1"/>
    <property type="molecule type" value="Genomic_DNA"/>
</dbReference>
<gene>
    <name evidence="1" type="ORF">C1SCF055_LOCUS35412</name>
</gene>
<sequence>MVQNIGELVTKVLPHSFETPFGGEGTRERIQDIMKYNRKILEEMGREPTFPPPAKDGKCSEARKKMIKSMKKNFGLQPYGELEAYSTTILPKEVGKLLNSREKESLDLQWAVLQATWLQLEP</sequence>
<reference evidence="2" key="2">
    <citation type="submission" date="2024-04" db="EMBL/GenBank/DDBJ databases">
        <authorList>
            <person name="Chen Y."/>
            <person name="Shah S."/>
            <person name="Dougan E. K."/>
            <person name="Thang M."/>
            <person name="Chan C."/>
        </authorList>
    </citation>
    <scope>NUCLEOTIDE SEQUENCE [LARGE SCALE GENOMIC DNA]</scope>
</reference>
<evidence type="ECO:0000313" key="2">
    <source>
        <dbReference type="EMBL" id="CAL1163486.1"/>
    </source>
</evidence>
<dbReference type="Proteomes" id="UP001152797">
    <property type="component" value="Unassembled WGS sequence"/>
</dbReference>
<accession>A0A9P1DIB7</accession>
<evidence type="ECO:0000313" key="3">
    <source>
        <dbReference type="Proteomes" id="UP001152797"/>
    </source>
</evidence>
<comment type="caution">
    <text evidence="1">The sequence shown here is derived from an EMBL/GenBank/DDBJ whole genome shotgun (WGS) entry which is preliminary data.</text>
</comment>
<organism evidence="1">
    <name type="scientific">Cladocopium goreaui</name>
    <dbReference type="NCBI Taxonomy" id="2562237"/>
    <lineage>
        <taxon>Eukaryota</taxon>
        <taxon>Sar</taxon>
        <taxon>Alveolata</taxon>
        <taxon>Dinophyceae</taxon>
        <taxon>Suessiales</taxon>
        <taxon>Symbiodiniaceae</taxon>
        <taxon>Cladocopium</taxon>
    </lineage>
</organism>
<dbReference type="EMBL" id="CAMXCT020004720">
    <property type="protein sequence ID" value="CAL1163486.1"/>
    <property type="molecule type" value="Genomic_DNA"/>
</dbReference>
<dbReference type="EMBL" id="CAMXCT010004720">
    <property type="protein sequence ID" value="CAI4010111.1"/>
    <property type="molecule type" value="Genomic_DNA"/>
</dbReference>
<evidence type="ECO:0000313" key="1">
    <source>
        <dbReference type="EMBL" id="CAI4010111.1"/>
    </source>
</evidence>
<reference evidence="1" key="1">
    <citation type="submission" date="2022-10" db="EMBL/GenBank/DDBJ databases">
        <authorList>
            <person name="Chen Y."/>
            <person name="Dougan E. K."/>
            <person name="Chan C."/>
            <person name="Rhodes N."/>
            <person name="Thang M."/>
        </authorList>
    </citation>
    <scope>NUCLEOTIDE SEQUENCE</scope>
</reference>
<protein>
    <submittedName>
        <fullName evidence="1">Uncharacterized protein</fullName>
    </submittedName>
</protein>
<name>A0A9P1DIB7_9DINO</name>
<keyword evidence="3" id="KW-1185">Reference proteome</keyword>
<proteinExistence type="predicted"/>